<dbReference type="STRING" id="376427.SAMN04487954_114114"/>
<name>A0A1G9AYH7_9GAMM</name>
<dbReference type="AlphaFoldDB" id="A0A1G9AYH7"/>
<sequence>MPRRPATKTLHYLRAVYNENQVPPDPFADLVRQALQRLPNVGDTKVGISSLGVVGIRQRHPDCEHPDRPLMLAIGAGAPGERIGTFGADVEADHDDDLPEDPPEDRAFKLADAFVLIEGQELLVCTDGAMRGYASVEKYLRGLFNRANLAPATSAFELQPASNQEKRQTLEREGVKEITIKGTMFAATQELEGQDPAGFTEFFRRFRKRCQDYLAEEIEDDQEREVLASHWGDINVTTTIMPKGGTRAEGVVLSSLDDAGLDMVDEIPDDSEVVITTRSGNTIRTGDVVLKKKVRLLRKEQQNDLDAFEVWDELKTFHRELRQRGAWQR</sequence>
<accession>A0A1G9AYH7</accession>
<gene>
    <name evidence="1" type="ORF">SAMN04487954_114114</name>
</gene>
<proteinExistence type="predicted"/>
<evidence type="ECO:0000313" key="2">
    <source>
        <dbReference type="Proteomes" id="UP000198525"/>
    </source>
</evidence>
<protein>
    <submittedName>
        <fullName evidence="1">Uncharacterized protein</fullName>
    </submittedName>
</protein>
<keyword evidence="2" id="KW-1185">Reference proteome</keyword>
<organism evidence="1 2">
    <name type="scientific">Billgrantia gudaonensis</name>
    <dbReference type="NCBI Taxonomy" id="376427"/>
    <lineage>
        <taxon>Bacteria</taxon>
        <taxon>Pseudomonadati</taxon>
        <taxon>Pseudomonadota</taxon>
        <taxon>Gammaproteobacteria</taxon>
        <taxon>Oceanospirillales</taxon>
        <taxon>Halomonadaceae</taxon>
        <taxon>Billgrantia</taxon>
    </lineage>
</organism>
<dbReference type="Proteomes" id="UP000198525">
    <property type="component" value="Unassembled WGS sequence"/>
</dbReference>
<reference evidence="1 2" key="1">
    <citation type="submission" date="2016-10" db="EMBL/GenBank/DDBJ databases">
        <authorList>
            <person name="de Groot N.N."/>
        </authorList>
    </citation>
    <scope>NUCLEOTIDE SEQUENCE [LARGE SCALE GENOMIC DNA]</scope>
    <source>
        <strain evidence="1 2">CGMCC 1.6133</strain>
    </source>
</reference>
<dbReference type="EMBL" id="FNES01000014">
    <property type="protein sequence ID" value="SDK31760.1"/>
    <property type="molecule type" value="Genomic_DNA"/>
</dbReference>
<evidence type="ECO:0000313" key="1">
    <source>
        <dbReference type="EMBL" id="SDK31760.1"/>
    </source>
</evidence>